<dbReference type="InterPro" id="IPR004589">
    <property type="entry name" value="DNA_helicase_ATP-dep_RecQ"/>
</dbReference>
<comment type="catalytic activity">
    <reaction evidence="12">
        <text>ATP + H2O = ADP + phosphate + H(+)</text>
        <dbReference type="Rhea" id="RHEA:13065"/>
        <dbReference type="ChEBI" id="CHEBI:15377"/>
        <dbReference type="ChEBI" id="CHEBI:15378"/>
        <dbReference type="ChEBI" id="CHEBI:30616"/>
        <dbReference type="ChEBI" id="CHEBI:43474"/>
        <dbReference type="ChEBI" id="CHEBI:456216"/>
    </reaction>
</comment>
<dbReference type="Pfam" id="PF00271">
    <property type="entry name" value="Helicase_C"/>
    <property type="match status" value="1"/>
</dbReference>
<comment type="catalytic activity">
    <reaction evidence="10">
        <text>Couples ATP hydrolysis with the unwinding of duplex DNA by translocating in the 3'-5' direction.</text>
        <dbReference type="EC" id="5.6.2.4"/>
    </reaction>
</comment>
<dbReference type="CDD" id="cd18018">
    <property type="entry name" value="DEXHc_RecQ4-like"/>
    <property type="match status" value="1"/>
</dbReference>
<dbReference type="EMBL" id="JAUIZM010000001">
    <property type="protein sequence ID" value="KAK1403216.1"/>
    <property type="molecule type" value="Genomic_DNA"/>
</dbReference>
<protein>
    <recommendedName>
        <fullName evidence="11">DNA 3'-5' helicase</fullName>
        <ecNumber evidence="11">5.6.2.4</ecNumber>
    </recommendedName>
</protein>
<feature type="domain" description="Helicase C-terminal" evidence="15">
    <location>
        <begin position="581"/>
        <end position="731"/>
    </location>
</feature>
<accession>A0AAD8NCC5</accession>
<evidence type="ECO:0000256" key="1">
    <source>
        <dbReference type="ARBA" id="ARBA00004123"/>
    </source>
</evidence>
<evidence type="ECO:0000313" key="17">
    <source>
        <dbReference type="Proteomes" id="UP001237642"/>
    </source>
</evidence>
<evidence type="ECO:0000259" key="14">
    <source>
        <dbReference type="PROSITE" id="PS51192"/>
    </source>
</evidence>
<dbReference type="GO" id="GO:0000724">
    <property type="term" value="P:double-strand break repair via homologous recombination"/>
    <property type="evidence" value="ECO:0007669"/>
    <property type="project" value="TreeGrafter"/>
</dbReference>
<dbReference type="GO" id="GO:0043138">
    <property type="term" value="F:3'-5' DNA helicase activity"/>
    <property type="evidence" value="ECO:0007669"/>
    <property type="project" value="UniProtKB-EC"/>
</dbReference>
<dbReference type="GO" id="GO:0003677">
    <property type="term" value="F:DNA binding"/>
    <property type="evidence" value="ECO:0007669"/>
    <property type="project" value="UniProtKB-KW"/>
</dbReference>
<dbReference type="EC" id="5.6.2.4" evidence="11"/>
<dbReference type="Pfam" id="PF00270">
    <property type="entry name" value="DEAD"/>
    <property type="match status" value="1"/>
</dbReference>
<dbReference type="InterPro" id="IPR014001">
    <property type="entry name" value="Helicase_ATP-bd"/>
</dbReference>
<evidence type="ECO:0000256" key="12">
    <source>
        <dbReference type="ARBA" id="ARBA00049360"/>
    </source>
</evidence>
<keyword evidence="6" id="KW-0067">ATP-binding</keyword>
<evidence type="ECO:0000256" key="9">
    <source>
        <dbReference type="ARBA" id="ARBA00023242"/>
    </source>
</evidence>
<evidence type="ECO:0000313" key="16">
    <source>
        <dbReference type="EMBL" id="KAK1403216.1"/>
    </source>
</evidence>
<dbReference type="Gene3D" id="3.40.50.300">
    <property type="entry name" value="P-loop containing nucleotide triphosphate hydrolases"/>
    <property type="match status" value="2"/>
</dbReference>
<dbReference type="Proteomes" id="UP001237642">
    <property type="component" value="Unassembled WGS sequence"/>
</dbReference>
<feature type="compositionally biased region" description="Pro residues" evidence="13">
    <location>
        <begin position="19"/>
        <end position="39"/>
    </location>
</feature>
<dbReference type="GO" id="GO:0009378">
    <property type="term" value="F:four-way junction helicase activity"/>
    <property type="evidence" value="ECO:0007669"/>
    <property type="project" value="TreeGrafter"/>
</dbReference>
<proteinExistence type="inferred from homology"/>
<keyword evidence="8" id="KW-0413">Isomerase</keyword>
<reference evidence="16" key="2">
    <citation type="submission" date="2023-05" db="EMBL/GenBank/DDBJ databases">
        <authorList>
            <person name="Schelkunov M.I."/>
        </authorList>
    </citation>
    <scope>NUCLEOTIDE SEQUENCE</scope>
    <source>
        <strain evidence="16">Hsosn_3</strain>
        <tissue evidence="16">Leaf</tissue>
    </source>
</reference>
<evidence type="ECO:0000256" key="13">
    <source>
        <dbReference type="SAM" id="MobiDB-lite"/>
    </source>
</evidence>
<gene>
    <name evidence="16" type="ORF">POM88_002821</name>
</gene>
<dbReference type="SMART" id="SM00487">
    <property type="entry name" value="DEXDc"/>
    <property type="match status" value="1"/>
</dbReference>
<dbReference type="FunFam" id="3.40.50.300:FF:000772">
    <property type="entry name" value="ATP-dependent DNA helicase Q4"/>
    <property type="match status" value="1"/>
</dbReference>
<dbReference type="PROSITE" id="PS51192">
    <property type="entry name" value="HELICASE_ATP_BIND_1"/>
    <property type="match status" value="1"/>
</dbReference>
<feature type="region of interest" description="Disordered" evidence="13">
    <location>
        <begin position="1"/>
        <end position="91"/>
    </location>
</feature>
<dbReference type="PANTHER" id="PTHR13710">
    <property type="entry name" value="DNA HELICASE RECQ FAMILY MEMBER"/>
    <property type="match status" value="1"/>
</dbReference>
<dbReference type="CDD" id="cd18794">
    <property type="entry name" value="SF2_C_RecQ"/>
    <property type="match status" value="1"/>
</dbReference>
<keyword evidence="17" id="KW-1185">Reference proteome</keyword>
<evidence type="ECO:0000256" key="8">
    <source>
        <dbReference type="ARBA" id="ARBA00023235"/>
    </source>
</evidence>
<name>A0AAD8NCC5_9APIA</name>
<sequence length="1016" mass="113204">MNSDSDSGGSYISATPPRHSSPPPPPQPPPRHSSPPQPPAARSNTLSLKNCRPKSKTKLPNTSRPILRPKPKKYSAKPNPIPVQPDPLPSSSIKPVSLQDLPFRIIQPCSFDQCESEEVSANRLSVLKFGSFSKKNVSCLNFEAIEDDKDCGFAPSGSIKGKSCFSSEFTDNDKDCTFDPSVSINPKSCSNFESTENDKDCTFAPSGPIKTKSCLNFESAGDYKDCTFATSVSKDEVEKGKSSVCTENVVRPVRKHPNLISSSGDFLQPVKKAKCSNEGNFVRLNINGYGRSKFTYKTKNRNYKSSRRRNKNWNVKGNGGEEGEFVEEEGLVFEKKEDVKGSEKVKGDFEVLVEEAVLSVRNEASDENLVKLLKLTHGFNEFRDGQLEAIKTILDGKSIMLVLPTGAGKSLCYQLASLVLPGITLVVSPLIALMIDQLKQLPPAIPGGLISSSQTREETEKTLRLLQEGALKVLFVSPERFLSKEFISVFSSGTLVSLAVIDEAHCISEWSHNFRPSYMRLRASLLRDSLNVKSILAMTATATKKTLLDVMSALDIPPTNLIQAAQLRENFQLSVSLSENRMKHLTALLRSSPYKDITSIIVYCKYKYETDTISKFLADGNIKAKSYHSGLTAKERSRTQELFCSNKIRVVVATVAFGMGLDKSDVGAVIHYSLPESLEEYVQEIGRAGRDGRLSFCHLLFDDITYYRLRSLMYSDGLDEYAVNKFLRQVFSSDDFPGKVCSLPKESLSRKFDMKEEVMLTILTRLELGEVHYLHLLPEMNVTCCLNFYKTPPAVLASKDIFVSAIMKKSVTKDGKYVFDIPTVASSMHVQLMDLTNQLQYLKLKGEVTYELKDPAYCYTILNSPKDVCSLTEDLTKWLLEVESCKVKKLDAMYNAAVFAVKECDKMLGCNDCTPFLQKKILEYFAANDGDEIPNKMGQSSRFLRSDIKVFLQSNNHAKFTPRAIARIMHGIASPAFPSAIWSRTHFWGRYAEIEFKAVMEAAKAELLNIVGKDII</sequence>
<evidence type="ECO:0000256" key="10">
    <source>
        <dbReference type="ARBA" id="ARBA00034617"/>
    </source>
</evidence>
<keyword evidence="5 16" id="KW-0347">Helicase</keyword>
<keyword evidence="7" id="KW-0238">DNA-binding</keyword>
<reference evidence="16" key="1">
    <citation type="submission" date="2023-02" db="EMBL/GenBank/DDBJ databases">
        <title>Genome of toxic invasive species Heracleum sosnowskyi carries increased number of genes despite the absence of recent whole-genome duplications.</title>
        <authorList>
            <person name="Schelkunov M."/>
            <person name="Shtratnikova V."/>
            <person name="Makarenko M."/>
            <person name="Klepikova A."/>
            <person name="Omelchenko D."/>
            <person name="Novikova G."/>
            <person name="Obukhova E."/>
            <person name="Bogdanov V."/>
            <person name="Penin A."/>
            <person name="Logacheva M."/>
        </authorList>
    </citation>
    <scope>NUCLEOTIDE SEQUENCE</scope>
    <source>
        <strain evidence="16">Hsosn_3</strain>
        <tissue evidence="16">Leaf</tissue>
    </source>
</reference>
<dbReference type="InterPro" id="IPR001650">
    <property type="entry name" value="Helicase_C-like"/>
</dbReference>
<evidence type="ECO:0000256" key="5">
    <source>
        <dbReference type="ARBA" id="ARBA00022806"/>
    </source>
</evidence>
<dbReference type="PANTHER" id="PTHR13710:SF108">
    <property type="entry name" value="ATP-DEPENDENT DNA HELICASE Q4"/>
    <property type="match status" value="1"/>
</dbReference>
<dbReference type="InterPro" id="IPR011545">
    <property type="entry name" value="DEAD/DEAH_box_helicase_dom"/>
</dbReference>
<evidence type="ECO:0000256" key="11">
    <source>
        <dbReference type="ARBA" id="ARBA00034808"/>
    </source>
</evidence>
<comment type="caution">
    <text evidence="16">The sequence shown here is derived from an EMBL/GenBank/DDBJ whole genome shotgun (WGS) entry which is preliminary data.</text>
</comment>
<dbReference type="InterPro" id="IPR027417">
    <property type="entry name" value="P-loop_NTPase"/>
</dbReference>
<evidence type="ECO:0000259" key="15">
    <source>
        <dbReference type="PROSITE" id="PS51194"/>
    </source>
</evidence>
<feature type="compositionally biased region" description="Polar residues" evidence="13">
    <location>
        <begin position="1"/>
        <end position="13"/>
    </location>
</feature>
<feature type="compositionally biased region" description="Pro residues" evidence="13">
    <location>
        <begin position="79"/>
        <end position="88"/>
    </location>
</feature>
<keyword evidence="9" id="KW-0539">Nucleus</keyword>
<dbReference type="GO" id="GO:0016787">
    <property type="term" value="F:hydrolase activity"/>
    <property type="evidence" value="ECO:0007669"/>
    <property type="project" value="UniProtKB-KW"/>
</dbReference>
<dbReference type="FunFam" id="3.40.50.300:FF:001334">
    <property type="entry name" value="ATP-dependent DNA helicase Q-like 5"/>
    <property type="match status" value="1"/>
</dbReference>
<dbReference type="PROSITE" id="PS51194">
    <property type="entry name" value="HELICASE_CTER"/>
    <property type="match status" value="1"/>
</dbReference>
<keyword evidence="4" id="KW-0378">Hydrolase</keyword>
<dbReference type="SUPFAM" id="SSF52540">
    <property type="entry name" value="P-loop containing nucleoside triphosphate hydrolases"/>
    <property type="match status" value="1"/>
</dbReference>
<organism evidence="16 17">
    <name type="scientific">Heracleum sosnowskyi</name>
    <dbReference type="NCBI Taxonomy" id="360622"/>
    <lineage>
        <taxon>Eukaryota</taxon>
        <taxon>Viridiplantae</taxon>
        <taxon>Streptophyta</taxon>
        <taxon>Embryophyta</taxon>
        <taxon>Tracheophyta</taxon>
        <taxon>Spermatophyta</taxon>
        <taxon>Magnoliopsida</taxon>
        <taxon>eudicotyledons</taxon>
        <taxon>Gunneridae</taxon>
        <taxon>Pentapetalae</taxon>
        <taxon>asterids</taxon>
        <taxon>campanulids</taxon>
        <taxon>Apiales</taxon>
        <taxon>Apiaceae</taxon>
        <taxon>Apioideae</taxon>
        <taxon>apioid superclade</taxon>
        <taxon>Tordylieae</taxon>
        <taxon>Tordyliinae</taxon>
        <taxon>Heracleum</taxon>
    </lineage>
</organism>
<evidence type="ECO:0000256" key="3">
    <source>
        <dbReference type="ARBA" id="ARBA00022741"/>
    </source>
</evidence>
<evidence type="ECO:0000256" key="2">
    <source>
        <dbReference type="ARBA" id="ARBA00005446"/>
    </source>
</evidence>
<evidence type="ECO:0000256" key="6">
    <source>
        <dbReference type="ARBA" id="ARBA00022840"/>
    </source>
</evidence>
<dbReference type="GO" id="GO:0005634">
    <property type="term" value="C:nucleus"/>
    <property type="evidence" value="ECO:0007669"/>
    <property type="project" value="UniProtKB-SubCell"/>
</dbReference>
<comment type="similarity">
    <text evidence="2">Belongs to the helicase family. RecQ subfamily.</text>
</comment>
<keyword evidence="3" id="KW-0547">Nucleotide-binding</keyword>
<dbReference type="SMART" id="SM00490">
    <property type="entry name" value="HELICc"/>
    <property type="match status" value="1"/>
</dbReference>
<dbReference type="NCBIfam" id="TIGR00614">
    <property type="entry name" value="recQ_fam"/>
    <property type="match status" value="1"/>
</dbReference>
<comment type="subcellular location">
    <subcellularLocation>
        <location evidence="1">Nucleus</location>
    </subcellularLocation>
</comment>
<dbReference type="GO" id="GO:0005737">
    <property type="term" value="C:cytoplasm"/>
    <property type="evidence" value="ECO:0007669"/>
    <property type="project" value="TreeGrafter"/>
</dbReference>
<evidence type="ECO:0000256" key="4">
    <source>
        <dbReference type="ARBA" id="ARBA00022801"/>
    </source>
</evidence>
<dbReference type="GO" id="GO:0005524">
    <property type="term" value="F:ATP binding"/>
    <property type="evidence" value="ECO:0007669"/>
    <property type="project" value="UniProtKB-KW"/>
</dbReference>
<feature type="domain" description="Helicase ATP-binding" evidence="14">
    <location>
        <begin position="390"/>
        <end position="560"/>
    </location>
</feature>
<dbReference type="AlphaFoldDB" id="A0AAD8NCC5"/>
<evidence type="ECO:0000256" key="7">
    <source>
        <dbReference type="ARBA" id="ARBA00023125"/>
    </source>
</evidence>
<dbReference type="GO" id="GO:0005694">
    <property type="term" value="C:chromosome"/>
    <property type="evidence" value="ECO:0007669"/>
    <property type="project" value="TreeGrafter"/>
</dbReference>